<feature type="transmembrane region" description="Helical" evidence="6">
    <location>
        <begin position="252"/>
        <end position="272"/>
    </location>
</feature>
<dbReference type="EMBL" id="CP123872">
    <property type="protein sequence ID" value="WND01768.1"/>
    <property type="molecule type" value="Genomic_DNA"/>
</dbReference>
<evidence type="ECO:0000259" key="7">
    <source>
        <dbReference type="Pfam" id="PF02687"/>
    </source>
</evidence>
<feature type="transmembrane region" description="Helical" evidence="6">
    <location>
        <begin position="304"/>
        <end position="326"/>
    </location>
</feature>
<evidence type="ECO:0000256" key="3">
    <source>
        <dbReference type="ARBA" id="ARBA00022692"/>
    </source>
</evidence>
<feature type="transmembrane region" description="Helical" evidence="6">
    <location>
        <begin position="21"/>
        <end position="47"/>
    </location>
</feature>
<sequence length="825" mass="91949">MIRSFAWNNFKQSLGTKDQKVVLWTQGILATILLILTLTTSSIQIYLEKNLENLLGADVVVGSNRFLSSADQEFLKNHSQRYSETIQVVVSLAHDGKWQRTALKLVDDGYPVQGDVRVSDRLGGPIRSMKQAPDVGEIWIDGRLSSRLGLVKGEIVHIGDKALTVSAILEHEPDRLMEGHSVEVRAIINQQSLNFAQFLNEKSVYRYLLAASPLQGEQITTWAKQQDNDLVITDRHNGSHPLKAYWKRVENFFGLTFVLLFFMASIAINLASKPKLEATQYRLSLYKSMGLSGTKGLSMALAEWSLTFIVTLLPAFLAALLIHSLVQGELTNHFEGIEATIAYGAVFKTMGLLALMFLFMQVPMFIQLSKASILSLIREEQTPADILSKLVWNGISLTVLAVLYSDNWLLTAMIIGSMVAILLLLLFFTWCVFTLGNIWGKKRPGLLSFVLFLLKQRLFVKATQVIGLGLSLTLLLISLGLMQDLKSSMNSQVRTSNGNLVISDLAHKDLSDFQKWAQNTKSEILGLQPFLHASVIRVNGQSLDDFATQPSDTLARLKRPIRLSWSEHVPANNRQIDGQWWQPEDKEWRQVSVEAEVMTDFGLSFGDRLTLSINGKREEFKIVSSHAFKSGGSSVTFWFQMPLMARQYIDADTHYMGGAELSDEGWSKMGAFLSRTPNLHVVTLRELTERLDATFDLVSKATSGFSLVILLLAVLVIIASVSGFESEDKKRNGLILSMGMTKATCLKMTIYEWVLTASIASFGAVIGTWGMGVLIYEDQFALAYEPNFVLYAAVMAVVLIAVTLLGVYFTRAAMNISIRQILNET</sequence>
<gene>
    <name evidence="8" type="ORF">QGN29_09400</name>
</gene>
<evidence type="ECO:0000256" key="4">
    <source>
        <dbReference type="ARBA" id="ARBA00022989"/>
    </source>
</evidence>
<evidence type="ECO:0000256" key="1">
    <source>
        <dbReference type="ARBA" id="ARBA00004651"/>
    </source>
</evidence>
<evidence type="ECO:0000256" key="5">
    <source>
        <dbReference type="ARBA" id="ARBA00023136"/>
    </source>
</evidence>
<reference evidence="8" key="1">
    <citation type="submission" date="2023-04" db="EMBL/GenBank/DDBJ databases">
        <title>Complete genome sequence of Temperatibacter marinus.</title>
        <authorList>
            <person name="Rong J.-C."/>
            <person name="Yi M.-L."/>
            <person name="Zhao Q."/>
        </authorList>
    </citation>
    <scope>NUCLEOTIDE SEQUENCE</scope>
    <source>
        <strain evidence="8">NBRC 110045</strain>
    </source>
</reference>
<accession>A0AA52EDP6</accession>
<name>A0AA52EDP6_9PROT</name>
<feature type="transmembrane region" description="Helical" evidence="6">
    <location>
        <begin position="750"/>
        <end position="776"/>
    </location>
</feature>
<feature type="domain" description="ABC3 transporter permease C-terminal" evidence="7">
    <location>
        <begin position="705"/>
        <end position="818"/>
    </location>
</feature>
<dbReference type="KEGG" id="tmk:QGN29_09400"/>
<keyword evidence="2" id="KW-1003">Cell membrane</keyword>
<feature type="transmembrane region" description="Helical" evidence="6">
    <location>
        <begin position="458"/>
        <end position="482"/>
    </location>
</feature>
<dbReference type="Proteomes" id="UP001268683">
    <property type="component" value="Chromosome"/>
</dbReference>
<dbReference type="Pfam" id="PF02687">
    <property type="entry name" value="FtsX"/>
    <property type="match status" value="1"/>
</dbReference>
<protein>
    <recommendedName>
        <fullName evidence="7">ABC3 transporter permease C-terminal domain-containing protein</fullName>
    </recommendedName>
</protein>
<dbReference type="RefSeq" id="WP_310797598.1">
    <property type="nucleotide sequence ID" value="NZ_CP123872.1"/>
</dbReference>
<dbReference type="AlphaFoldDB" id="A0AA52EDP6"/>
<comment type="subcellular location">
    <subcellularLocation>
        <location evidence="1">Cell membrane</location>
        <topology evidence="1">Multi-pass membrane protein</topology>
    </subcellularLocation>
</comment>
<keyword evidence="5 6" id="KW-0472">Membrane</keyword>
<dbReference type="PANTHER" id="PTHR30287:SF1">
    <property type="entry name" value="INNER MEMBRANE PROTEIN"/>
    <property type="match status" value="1"/>
</dbReference>
<keyword evidence="9" id="KW-1185">Reference proteome</keyword>
<evidence type="ECO:0000256" key="6">
    <source>
        <dbReference type="SAM" id="Phobius"/>
    </source>
</evidence>
<feature type="transmembrane region" description="Helical" evidence="6">
    <location>
        <begin position="386"/>
        <end position="404"/>
    </location>
</feature>
<proteinExistence type="predicted"/>
<dbReference type="InterPro" id="IPR003838">
    <property type="entry name" value="ABC3_permease_C"/>
</dbReference>
<dbReference type="GO" id="GO:0005886">
    <property type="term" value="C:plasma membrane"/>
    <property type="evidence" value="ECO:0007669"/>
    <property type="project" value="UniProtKB-SubCell"/>
</dbReference>
<organism evidence="8 9">
    <name type="scientific">Temperatibacter marinus</name>
    <dbReference type="NCBI Taxonomy" id="1456591"/>
    <lineage>
        <taxon>Bacteria</taxon>
        <taxon>Pseudomonadati</taxon>
        <taxon>Pseudomonadota</taxon>
        <taxon>Alphaproteobacteria</taxon>
        <taxon>Kordiimonadales</taxon>
        <taxon>Temperatibacteraceae</taxon>
        <taxon>Temperatibacter</taxon>
    </lineage>
</organism>
<keyword evidence="3 6" id="KW-0812">Transmembrane</keyword>
<feature type="transmembrane region" description="Helical" evidence="6">
    <location>
        <begin position="346"/>
        <end position="366"/>
    </location>
</feature>
<evidence type="ECO:0000313" key="9">
    <source>
        <dbReference type="Proteomes" id="UP001268683"/>
    </source>
</evidence>
<keyword evidence="4 6" id="KW-1133">Transmembrane helix</keyword>
<feature type="transmembrane region" description="Helical" evidence="6">
    <location>
        <begin position="410"/>
        <end position="438"/>
    </location>
</feature>
<evidence type="ECO:0000313" key="8">
    <source>
        <dbReference type="EMBL" id="WND01768.1"/>
    </source>
</evidence>
<dbReference type="PANTHER" id="PTHR30287">
    <property type="entry name" value="MEMBRANE COMPONENT OF PREDICTED ABC SUPERFAMILY METABOLITE UPTAKE TRANSPORTER"/>
    <property type="match status" value="1"/>
</dbReference>
<feature type="transmembrane region" description="Helical" evidence="6">
    <location>
        <begin position="788"/>
        <end position="809"/>
    </location>
</feature>
<feature type="transmembrane region" description="Helical" evidence="6">
    <location>
        <begin position="704"/>
        <end position="724"/>
    </location>
</feature>
<evidence type="ECO:0000256" key="2">
    <source>
        <dbReference type="ARBA" id="ARBA00022475"/>
    </source>
</evidence>
<dbReference type="InterPro" id="IPR038766">
    <property type="entry name" value="Membrane_comp_ABC_pdt"/>
</dbReference>